<reference evidence="3 4" key="1">
    <citation type="journal article" date="2015" name="Sci. Rep.">
        <title>Chromosome-level genome map provides insights into diverse defense mechanisms in the medicinal fungus Ganoderma sinense.</title>
        <authorList>
            <person name="Zhu Y."/>
            <person name="Xu J."/>
            <person name="Sun C."/>
            <person name="Zhou S."/>
            <person name="Xu H."/>
            <person name="Nelson D.R."/>
            <person name="Qian J."/>
            <person name="Song J."/>
            <person name="Luo H."/>
            <person name="Xiang L."/>
            <person name="Li Y."/>
            <person name="Xu Z."/>
            <person name="Ji A."/>
            <person name="Wang L."/>
            <person name="Lu S."/>
            <person name="Hayward A."/>
            <person name="Sun W."/>
            <person name="Li X."/>
            <person name="Schwartz D.C."/>
            <person name="Wang Y."/>
            <person name="Chen S."/>
        </authorList>
    </citation>
    <scope>NUCLEOTIDE SEQUENCE [LARGE SCALE GENOMIC DNA]</scope>
    <source>
        <strain evidence="3 4">ZZ0214-1</strain>
    </source>
</reference>
<feature type="compositionally biased region" description="Polar residues" evidence="1">
    <location>
        <begin position="306"/>
        <end position="317"/>
    </location>
</feature>
<name>A0A2G8SJ13_9APHY</name>
<feature type="region of interest" description="Disordered" evidence="1">
    <location>
        <begin position="360"/>
        <end position="400"/>
    </location>
</feature>
<comment type="caution">
    <text evidence="3">The sequence shown here is derived from an EMBL/GenBank/DDBJ whole genome shotgun (WGS) entry which is preliminary data.</text>
</comment>
<proteinExistence type="predicted"/>
<dbReference type="OrthoDB" id="3263215at2759"/>
<feature type="region of interest" description="Disordered" evidence="1">
    <location>
        <begin position="243"/>
        <end position="348"/>
    </location>
</feature>
<keyword evidence="2" id="KW-0472">Membrane</keyword>
<feature type="region of interest" description="Disordered" evidence="1">
    <location>
        <begin position="95"/>
        <end position="117"/>
    </location>
</feature>
<dbReference type="EMBL" id="AYKW01000007">
    <property type="protein sequence ID" value="PIL33707.1"/>
    <property type="molecule type" value="Genomic_DNA"/>
</dbReference>
<feature type="compositionally biased region" description="Polar residues" evidence="1">
    <location>
        <begin position="252"/>
        <end position="271"/>
    </location>
</feature>
<keyword evidence="2" id="KW-0812">Transmembrane</keyword>
<feature type="compositionally biased region" description="Pro residues" evidence="1">
    <location>
        <begin position="101"/>
        <end position="113"/>
    </location>
</feature>
<evidence type="ECO:0000313" key="4">
    <source>
        <dbReference type="Proteomes" id="UP000230002"/>
    </source>
</evidence>
<evidence type="ECO:0000256" key="1">
    <source>
        <dbReference type="SAM" id="MobiDB-lite"/>
    </source>
</evidence>
<feature type="transmembrane region" description="Helical" evidence="2">
    <location>
        <begin position="169"/>
        <end position="191"/>
    </location>
</feature>
<sequence length="400" mass="41849">MACTPTPTQTLFEVLTTSTLSTSTSEIVTTIPPELSTILSTFCGLATVDVNGTTTCASTETSAIVTTISSEQVKTVESQVVLQIPVTTSLPTSTLFSTCPSSPPPSSAPPPTQPQSDKSIIISSITTTAPNGSTIVTVITSTATIVPTWALIPTEASGNHSSSDAQANLATIIGSTLGGFVGLLIIVFIGWSMWRKRNSIRALHLTDQMWSNDRSALYGRRTDIDPSVIDGQEPKPYQYGIVGRKEHETTPSRRSSPNVSPAPTRPQSVAHTSLLPGPGLGPYTPGSPPHSAGLSPAPYTPDVLAFSSQPPTPNAQHAASPYSAIPSAPPSPSPAAPAPTRTHRVSDSVVSVGTAVSYPYQVPVPLVDREDEGAGPAEARRPKRMSLKLANWNPDTDGEL</sequence>
<keyword evidence="4" id="KW-1185">Reference proteome</keyword>
<evidence type="ECO:0000313" key="3">
    <source>
        <dbReference type="EMBL" id="PIL33707.1"/>
    </source>
</evidence>
<dbReference type="AlphaFoldDB" id="A0A2G8SJ13"/>
<feature type="compositionally biased region" description="Low complexity" evidence="1">
    <location>
        <begin position="272"/>
        <end position="284"/>
    </location>
</feature>
<feature type="compositionally biased region" description="Pro residues" evidence="1">
    <location>
        <begin position="327"/>
        <end position="337"/>
    </location>
</feature>
<organism evidence="3 4">
    <name type="scientific">Ganoderma sinense ZZ0214-1</name>
    <dbReference type="NCBI Taxonomy" id="1077348"/>
    <lineage>
        <taxon>Eukaryota</taxon>
        <taxon>Fungi</taxon>
        <taxon>Dikarya</taxon>
        <taxon>Basidiomycota</taxon>
        <taxon>Agaricomycotina</taxon>
        <taxon>Agaricomycetes</taxon>
        <taxon>Polyporales</taxon>
        <taxon>Polyporaceae</taxon>
        <taxon>Ganoderma</taxon>
    </lineage>
</organism>
<dbReference type="Proteomes" id="UP000230002">
    <property type="component" value="Unassembled WGS sequence"/>
</dbReference>
<accession>A0A2G8SJ13</accession>
<gene>
    <name evidence="3" type="ORF">GSI_04332</name>
</gene>
<evidence type="ECO:0000256" key="2">
    <source>
        <dbReference type="SAM" id="Phobius"/>
    </source>
</evidence>
<protein>
    <submittedName>
        <fullName evidence="3">Uncharacterized protein</fullName>
    </submittedName>
</protein>
<keyword evidence="2" id="KW-1133">Transmembrane helix</keyword>